<evidence type="ECO:0000313" key="4">
    <source>
        <dbReference type="Proteomes" id="UP000054564"/>
    </source>
</evidence>
<comment type="caution">
    <text evidence="3">The sequence shown here is derived from an EMBL/GenBank/DDBJ whole genome shotgun (WGS) entry which is preliminary data.</text>
</comment>
<proteinExistence type="predicted"/>
<evidence type="ECO:0000256" key="2">
    <source>
        <dbReference type="SAM" id="SignalP"/>
    </source>
</evidence>
<feature type="signal peptide" evidence="2">
    <location>
        <begin position="1"/>
        <end position="20"/>
    </location>
</feature>
<evidence type="ECO:0000256" key="1">
    <source>
        <dbReference type="SAM" id="MobiDB-lite"/>
    </source>
</evidence>
<dbReference type="AlphaFoldDB" id="A0A0L0UYA2"/>
<reference evidence="4" key="1">
    <citation type="submission" date="2014-03" db="EMBL/GenBank/DDBJ databases">
        <title>The Genome Sequence of Puccinia striiformis f. sp. tritici PST-78.</title>
        <authorList>
            <consortium name="The Broad Institute Genome Sequencing Platform"/>
            <person name="Cuomo C."/>
            <person name="Hulbert S."/>
            <person name="Chen X."/>
            <person name="Walker B."/>
            <person name="Young S.K."/>
            <person name="Zeng Q."/>
            <person name="Gargeya S."/>
            <person name="Fitzgerald M."/>
            <person name="Haas B."/>
            <person name="Abouelleil A."/>
            <person name="Alvarado L."/>
            <person name="Arachchi H.M."/>
            <person name="Berlin A.M."/>
            <person name="Chapman S.B."/>
            <person name="Goldberg J."/>
            <person name="Griggs A."/>
            <person name="Gujja S."/>
            <person name="Hansen M."/>
            <person name="Howarth C."/>
            <person name="Imamovic A."/>
            <person name="Larimer J."/>
            <person name="McCowan C."/>
            <person name="Montmayeur A."/>
            <person name="Murphy C."/>
            <person name="Neiman D."/>
            <person name="Pearson M."/>
            <person name="Priest M."/>
            <person name="Roberts A."/>
            <person name="Saif S."/>
            <person name="Shea T."/>
            <person name="Sisk P."/>
            <person name="Sykes S."/>
            <person name="Wortman J."/>
            <person name="Nusbaum C."/>
            <person name="Birren B."/>
        </authorList>
    </citation>
    <scope>NUCLEOTIDE SEQUENCE [LARGE SCALE GENOMIC DNA]</scope>
    <source>
        <strain evidence="4">race PST-78</strain>
    </source>
</reference>
<accession>A0A0L0UYA2</accession>
<dbReference type="EMBL" id="AJIL01000190">
    <property type="protein sequence ID" value="KNE91739.1"/>
    <property type="molecule type" value="Genomic_DNA"/>
</dbReference>
<organism evidence="3 4">
    <name type="scientific">Puccinia striiformis f. sp. tritici PST-78</name>
    <dbReference type="NCBI Taxonomy" id="1165861"/>
    <lineage>
        <taxon>Eukaryota</taxon>
        <taxon>Fungi</taxon>
        <taxon>Dikarya</taxon>
        <taxon>Basidiomycota</taxon>
        <taxon>Pucciniomycotina</taxon>
        <taxon>Pucciniomycetes</taxon>
        <taxon>Pucciniales</taxon>
        <taxon>Pucciniaceae</taxon>
        <taxon>Puccinia</taxon>
    </lineage>
</organism>
<name>A0A0L0UYA2_9BASI</name>
<protein>
    <submittedName>
        <fullName evidence="3">Uncharacterized protein</fullName>
    </submittedName>
</protein>
<gene>
    <name evidence="3" type="ORF">PSTG_14847</name>
</gene>
<feature type="chain" id="PRO_5005549163" evidence="2">
    <location>
        <begin position="21"/>
        <end position="198"/>
    </location>
</feature>
<dbReference type="OrthoDB" id="10665668at2759"/>
<feature type="region of interest" description="Disordered" evidence="1">
    <location>
        <begin position="168"/>
        <end position="187"/>
    </location>
</feature>
<dbReference type="Proteomes" id="UP000054564">
    <property type="component" value="Unassembled WGS sequence"/>
</dbReference>
<sequence length="198" mass="21652">MLLTKILVALQMLHYYGVSGHPLALPKSLAKRGEGMIQPVLSKLQELDEHLGRLQSGLEEQRSTLLSPEGVPSIPATHPGASDIHASCDQHNFAHSESREDPIFGEGDVPVIGHLDPYESKMLQNVVKESVHEHPSGNPFAQMNTLRAILDDSKKDEVSKFVQKYPTVPQTPASNLEKSQEAIGHSSPDELTVLSTLL</sequence>
<evidence type="ECO:0000313" key="3">
    <source>
        <dbReference type="EMBL" id="KNE91739.1"/>
    </source>
</evidence>
<feature type="compositionally biased region" description="Polar residues" evidence="1">
    <location>
        <begin position="168"/>
        <end position="177"/>
    </location>
</feature>
<keyword evidence="2" id="KW-0732">Signal</keyword>
<keyword evidence="4" id="KW-1185">Reference proteome</keyword>